<organism evidence="6 7">
    <name type="scientific">Rhodanobacter aciditrophus</name>
    <dbReference type="NCBI Taxonomy" id="1623218"/>
    <lineage>
        <taxon>Bacteria</taxon>
        <taxon>Pseudomonadati</taxon>
        <taxon>Pseudomonadota</taxon>
        <taxon>Gammaproteobacteria</taxon>
        <taxon>Lysobacterales</taxon>
        <taxon>Rhodanobacteraceae</taxon>
        <taxon>Rhodanobacter</taxon>
    </lineage>
</organism>
<keyword evidence="2" id="KW-0805">Transcription regulation</keyword>
<dbReference type="SUPFAM" id="SSF46785">
    <property type="entry name" value="Winged helix' DNA-binding domain"/>
    <property type="match status" value="1"/>
</dbReference>
<keyword evidence="7" id="KW-1185">Reference proteome</keyword>
<comment type="similarity">
    <text evidence="1">Belongs to the LysR transcriptional regulatory family.</text>
</comment>
<feature type="domain" description="HTH lysR-type" evidence="5">
    <location>
        <begin position="5"/>
        <end position="62"/>
    </location>
</feature>
<dbReference type="InterPro" id="IPR036390">
    <property type="entry name" value="WH_DNA-bd_sf"/>
</dbReference>
<proteinExistence type="inferred from homology"/>
<evidence type="ECO:0000256" key="2">
    <source>
        <dbReference type="ARBA" id="ARBA00023015"/>
    </source>
</evidence>
<dbReference type="Proteomes" id="UP001597059">
    <property type="component" value="Unassembled WGS sequence"/>
</dbReference>
<protein>
    <submittedName>
        <fullName evidence="6">LysR family transcriptional regulator</fullName>
    </submittedName>
</protein>
<evidence type="ECO:0000256" key="4">
    <source>
        <dbReference type="ARBA" id="ARBA00023163"/>
    </source>
</evidence>
<dbReference type="RefSeq" id="WP_377366044.1">
    <property type="nucleotide sequence ID" value="NZ_JBHTMN010000007.1"/>
</dbReference>
<dbReference type="InterPro" id="IPR037402">
    <property type="entry name" value="YidZ_PBP2"/>
</dbReference>
<evidence type="ECO:0000256" key="1">
    <source>
        <dbReference type="ARBA" id="ARBA00009437"/>
    </source>
</evidence>
<accession>A0ABW4B049</accession>
<dbReference type="Pfam" id="PF00126">
    <property type="entry name" value="HTH_1"/>
    <property type="match status" value="1"/>
</dbReference>
<evidence type="ECO:0000313" key="6">
    <source>
        <dbReference type="EMBL" id="MFD1382863.1"/>
    </source>
</evidence>
<dbReference type="PRINTS" id="PR00039">
    <property type="entry name" value="HTHLYSR"/>
</dbReference>
<dbReference type="Gene3D" id="3.40.190.10">
    <property type="entry name" value="Periplasmic binding protein-like II"/>
    <property type="match status" value="2"/>
</dbReference>
<dbReference type="CDD" id="cd08417">
    <property type="entry name" value="PBP2_Nitroaromatics_like"/>
    <property type="match status" value="1"/>
</dbReference>
<dbReference type="InterPro" id="IPR050389">
    <property type="entry name" value="LysR-type_TF"/>
</dbReference>
<name>A0ABW4B049_9GAMM</name>
<dbReference type="PANTHER" id="PTHR30118">
    <property type="entry name" value="HTH-TYPE TRANSCRIPTIONAL REGULATOR LEUO-RELATED"/>
    <property type="match status" value="1"/>
</dbReference>
<reference evidence="7" key="1">
    <citation type="journal article" date="2019" name="Int. J. Syst. Evol. Microbiol.">
        <title>The Global Catalogue of Microorganisms (GCM) 10K type strain sequencing project: providing services to taxonomists for standard genome sequencing and annotation.</title>
        <authorList>
            <consortium name="The Broad Institute Genomics Platform"/>
            <consortium name="The Broad Institute Genome Sequencing Center for Infectious Disease"/>
            <person name="Wu L."/>
            <person name="Ma J."/>
        </authorList>
    </citation>
    <scope>NUCLEOTIDE SEQUENCE [LARGE SCALE GENOMIC DNA]</scope>
    <source>
        <strain evidence="7">JCM 30774</strain>
    </source>
</reference>
<keyword evidence="4" id="KW-0804">Transcription</keyword>
<dbReference type="InterPro" id="IPR000847">
    <property type="entry name" value="LysR_HTH_N"/>
</dbReference>
<evidence type="ECO:0000259" key="5">
    <source>
        <dbReference type="PROSITE" id="PS50931"/>
    </source>
</evidence>
<comment type="caution">
    <text evidence="6">The sequence shown here is derived from an EMBL/GenBank/DDBJ whole genome shotgun (WGS) entry which is preliminary data.</text>
</comment>
<dbReference type="PROSITE" id="PS50931">
    <property type="entry name" value="HTH_LYSR"/>
    <property type="match status" value="1"/>
</dbReference>
<evidence type="ECO:0000256" key="3">
    <source>
        <dbReference type="ARBA" id="ARBA00023125"/>
    </source>
</evidence>
<keyword evidence="3" id="KW-0238">DNA-binding</keyword>
<dbReference type="Gene3D" id="1.10.10.10">
    <property type="entry name" value="Winged helix-like DNA-binding domain superfamily/Winged helix DNA-binding domain"/>
    <property type="match status" value="1"/>
</dbReference>
<dbReference type="InterPro" id="IPR005119">
    <property type="entry name" value="LysR_subst-bd"/>
</dbReference>
<evidence type="ECO:0000313" key="7">
    <source>
        <dbReference type="Proteomes" id="UP001597059"/>
    </source>
</evidence>
<dbReference type="PANTHER" id="PTHR30118:SF15">
    <property type="entry name" value="TRANSCRIPTIONAL REGULATORY PROTEIN"/>
    <property type="match status" value="1"/>
</dbReference>
<dbReference type="InterPro" id="IPR036388">
    <property type="entry name" value="WH-like_DNA-bd_sf"/>
</dbReference>
<gene>
    <name evidence="6" type="ORF">ACFQ45_05780</name>
</gene>
<dbReference type="EMBL" id="JBHTMN010000007">
    <property type="protein sequence ID" value="MFD1382863.1"/>
    <property type="molecule type" value="Genomic_DNA"/>
</dbReference>
<sequence>MAKHVNLNLMRSLQVLLEERHVSHAAEKLHITQSAASRHLSQLRQLFDDPLLVRDGNTLLPTPKALQLQAKLENWFLGLDDLLFDAAFDPLRWQEEFVLSSSDYVAQYILPHIIDAFAEQAPSATLSYRLWNPQLIDELATSDIHLASSMSQEKPQGLCSEQIGEDFPVCIMGAQHPLASKDQLTVEDLLQYGHIKVIGGGDKDSYVDTALRELGQQRRVVLNVPFFYAATPPLCKHNLLMVTPEHIARNFARQFPLVYKPLPVKTPCYRYWLIWHERYDQTPSHQWARSVVLNAMTQSEYSIGYDLKL</sequence>
<dbReference type="SUPFAM" id="SSF53850">
    <property type="entry name" value="Periplasmic binding protein-like II"/>
    <property type="match status" value="1"/>
</dbReference>
<dbReference type="Pfam" id="PF03466">
    <property type="entry name" value="LysR_substrate"/>
    <property type="match status" value="1"/>
</dbReference>